<proteinExistence type="predicted"/>
<feature type="signal peptide" evidence="1">
    <location>
        <begin position="1"/>
        <end position="18"/>
    </location>
</feature>
<feature type="chain" id="PRO_5001990279" evidence="1">
    <location>
        <begin position="19"/>
        <end position="236"/>
    </location>
</feature>
<keyword evidence="3" id="KW-1185">Reference proteome</keyword>
<evidence type="ECO:0000313" key="3">
    <source>
        <dbReference type="Proteomes" id="UP000039046"/>
    </source>
</evidence>
<keyword evidence="1" id="KW-0732">Signal</keyword>
<evidence type="ECO:0000256" key="1">
    <source>
        <dbReference type="SAM" id="SignalP"/>
    </source>
</evidence>
<dbReference type="Proteomes" id="UP000039046">
    <property type="component" value="Unassembled WGS sequence"/>
</dbReference>
<dbReference type="HOGENOM" id="CLU_1176123_0_0_1"/>
<name>A0A0A1TIQ0_9HYPO</name>
<dbReference type="AlphaFoldDB" id="A0A0A1TIQ0"/>
<sequence>MALKSILTMLIAATASNAFSVDHLLTGRSLTEDIAAPSSIVFYNNCTHNIEMWKQGGSTKAFNIAPQSEYFFRLEHGDLDTPSTTYQFAPRGASEEAGRLHVTYMYIRNGTIAYGAAKLHSVLGDPFNNTGLSLGMTSSCGSGPGGAAAAGAGLWVAAGTGCQEIGAASFALGAGFCVHNGNKFDGDNNRAAAAAAAAANTGGSAVAFAGGAAPGAGNIMEDKSGLPFEQDLRSLL</sequence>
<accession>A0A0A1TIQ0</accession>
<reference evidence="2 3" key="1">
    <citation type="journal article" date="2015" name="Genome Announc.">
        <title>Draft Genome Sequence and Gene Annotation of the Entomopathogenic Fungus Verticillium hemipterigenum.</title>
        <authorList>
            <person name="Horn F."/>
            <person name="Habel A."/>
            <person name="Scharf D.H."/>
            <person name="Dworschak J."/>
            <person name="Brakhage A.A."/>
            <person name="Guthke R."/>
            <person name="Hertweck C."/>
            <person name="Linde J."/>
        </authorList>
    </citation>
    <scope>NUCLEOTIDE SEQUENCE [LARGE SCALE GENOMIC DNA]</scope>
</reference>
<organism evidence="2 3">
    <name type="scientific">[Torrubiella] hemipterigena</name>
    <dbReference type="NCBI Taxonomy" id="1531966"/>
    <lineage>
        <taxon>Eukaryota</taxon>
        <taxon>Fungi</taxon>
        <taxon>Dikarya</taxon>
        <taxon>Ascomycota</taxon>
        <taxon>Pezizomycotina</taxon>
        <taxon>Sordariomycetes</taxon>
        <taxon>Hypocreomycetidae</taxon>
        <taxon>Hypocreales</taxon>
        <taxon>Clavicipitaceae</taxon>
        <taxon>Clavicipitaceae incertae sedis</taxon>
        <taxon>'Torrubiella' clade</taxon>
    </lineage>
</organism>
<gene>
    <name evidence="2" type="ORF">VHEMI06134</name>
</gene>
<dbReference type="EMBL" id="CDHN01000003">
    <property type="protein sequence ID" value="CEJ90343.1"/>
    <property type="molecule type" value="Genomic_DNA"/>
</dbReference>
<evidence type="ECO:0000313" key="2">
    <source>
        <dbReference type="EMBL" id="CEJ90343.1"/>
    </source>
</evidence>
<protein>
    <submittedName>
        <fullName evidence="2">Uncharacterized protein</fullName>
    </submittedName>
</protein>